<dbReference type="PANTHER" id="PTHR37067:SF3">
    <property type="entry name" value="PX DOMAIN-CONTAINING PROTEIN"/>
    <property type="match status" value="1"/>
</dbReference>
<evidence type="ECO:0000313" key="2">
    <source>
        <dbReference type="Proteomes" id="UP001497512"/>
    </source>
</evidence>
<name>A0ABP0TZ98_9BRYO</name>
<protein>
    <recommendedName>
        <fullName evidence="3">HAT C-terminal dimerisation domain-containing protein</fullName>
    </recommendedName>
</protein>
<dbReference type="PANTHER" id="PTHR37067">
    <property type="entry name" value="PX DOMAIN-CONTAINING PROTEIN"/>
    <property type="match status" value="1"/>
</dbReference>
<dbReference type="Proteomes" id="UP001497512">
    <property type="component" value="Chromosome 17"/>
</dbReference>
<gene>
    <name evidence="1" type="ORF">CSSPTR1EN2_LOCUS9239</name>
</gene>
<evidence type="ECO:0000313" key="1">
    <source>
        <dbReference type="EMBL" id="CAK9208550.1"/>
    </source>
</evidence>
<keyword evidence="2" id="KW-1185">Reference proteome</keyword>
<proteinExistence type="predicted"/>
<sequence length="80" mass="9127">MRGIIDKHNDMTTFNDTWECVLGRFKHLHSFCGGLATILANTTSVESDFSVLKWEMDDNHTALTHLSLEGIFQAKQRLTM</sequence>
<reference evidence="1" key="1">
    <citation type="submission" date="2024-02" db="EMBL/GenBank/DDBJ databases">
        <authorList>
            <consortium name="ELIXIR-Norway"/>
            <consortium name="Elixir Norway"/>
        </authorList>
    </citation>
    <scope>NUCLEOTIDE SEQUENCE</scope>
</reference>
<organism evidence="1 2">
    <name type="scientific">Sphagnum troendelagicum</name>
    <dbReference type="NCBI Taxonomy" id="128251"/>
    <lineage>
        <taxon>Eukaryota</taxon>
        <taxon>Viridiplantae</taxon>
        <taxon>Streptophyta</taxon>
        <taxon>Embryophyta</taxon>
        <taxon>Bryophyta</taxon>
        <taxon>Sphagnophytina</taxon>
        <taxon>Sphagnopsida</taxon>
        <taxon>Sphagnales</taxon>
        <taxon>Sphagnaceae</taxon>
        <taxon>Sphagnum</taxon>
    </lineage>
</organism>
<accession>A0ABP0TZ98</accession>
<dbReference type="EMBL" id="OZ019909">
    <property type="protein sequence ID" value="CAK9208550.1"/>
    <property type="molecule type" value="Genomic_DNA"/>
</dbReference>
<evidence type="ECO:0008006" key="3">
    <source>
        <dbReference type="Google" id="ProtNLM"/>
    </source>
</evidence>